<dbReference type="STRING" id="167879.CPS_3440"/>
<reference evidence="1" key="1">
    <citation type="journal article" date="2005" name="Proc. Natl. Acad. Sci. U.S.A.">
        <title>The psychrophilic lifestyle as revealed by the genome sequence of Colwellia psychrerythraea 34H through genomic and proteomic analyses.</title>
        <authorList>
            <person name="Methe B.A."/>
            <person name="Nelson K.E."/>
            <person name="Deming J.W."/>
            <person name="Momen B."/>
            <person name="Melamud E."/>
            <person name="Zhang X."/>
            <person name="Moult J."/>
            <person name="Madupu R."/>
            <person name="Nelson W.C."/>
            <person name="Dodson R.J."/>
            <person name="Brinkac L.M."/>
            <person name="Daugherty S.C."/>
            <person name="Durkin A.S."/>
            <person name="DeBoy R.T."/>
            <person name="Kolonay J.F."/>
            <person name="Sullivan S.A."/>
            <person name="Zhou L."/>
            <person name="Davidsen T.M."/>
            <person name="Wu M."/>
            <person name="Huston A.L."/>
            <person name="Lewis M."/>
            <person name="Weaver B."/>
            <person name="Weidman J.F."/>
            <person name="Khouri H."/>
            <person name="Utterback T.R."/>
            <person name="Feldblyum T.V."/>
            <person name="Fraser C.M."/>
        </authorList>
    </citation>
    <scope>NUCLEOTIDE SEQUENCE [LARGE SCALE GENOMIC DNA]</scope>
    <source>
        <strain evidence="1">34H</strain>
    </source>
</reference>
<evidence type="ECO:0000313" key="2">
    <source>
        <dbReference type="Proteomes" id="UP000000547"/>
    </source>
</evidence>
<proteinExistence type="predicted"/>
<gene>
    <name evidence="1" type="ordered locus">CPS_3440</name>
</gene>
<dbReference type="HOGENOM" id="CLU_3268558_0_0_6"/>
<organism evidence="1 2">
    <name type="scientific">Colwellia psychrerythraea (strain 34H / ATCC BAA-681)</name>
    <name type="common">Vibrio psychroerythus</name>
    <dbReference type="NCBI Taxonomy" id="167879"/>
    <lineage>
        <taxon>Bacteria</taxon>
        <taxon>Pseudomonadati</taxon>
        <taxon>Pseudomonadota</taxon>
        <taxon>Gammaproteobacteria</taxon>
        <taxon>Alteromonadales</taxon>
        <taxon>Colwelliaceae</taxon>
        <taxon>Colwellia</taxon>
    </lineage>
</organism>
<sequence>MNTAGIYEQLITQLVEQNLDRESFHVGERLWKILRRKYCHR</sequence>
<dbReference type="AlphaFoldDB" id="Q47YK5"/>
<dbReference type="Proteomes" id="UP000000547">
    <property type="component" value="Chromosome"/>
</dbReference>
<protein>
    <submittedName>
        <fullName evidence="1">Uncharacterized protein</fullName>
    </submittedName>
</protein>
<name>Q47YK5_COLP3</name>
<dbReference type="EMBL" id="CP000083">
    <property type="protein sequence ID" value="AAZ28632.1"/>
    <property type="molecule type" value="Genomic_DNA"/>
</dbReference>
<evidence type="ECO:0000313" key="1">
    <source>
        <dbReference type="EMBL" id="AAZ28632.1"/>
    </source>
</evidence>
<dbReference type="KEGG" id="cps:CPS_3440"/>
<accession>Q47YK5</accession>